<sequence>MDLNRRSSSGTPIGPPPIAGVEQNSAPTTDYHVPAWARTAMKHHANKRRQLLDALQVMKNTVQGTTTAGAPETMIPKMDAPVSLTPKEAPTAPKRRPCPRLPDPEIFDGKNRILFPQWEDKLCAKLIYSWINIYQETSTFTLEAYFQHLKTVFEDHALQEKTLSQLNCLRQGSRSLKDTLADLDRLLLEAGAHGWDDRIKKNYLRQAINNSLRDKLISIEEVETFSGYHTQVRNIAD</sequence>
<evidence type="ECO:0008006" key="4">
    <source>
        <dbReference type="Google" id="ProtNLM"/>
    </source>
</evidence>
<evidence type="ECO:0000313" key="2">
    <source>
        <dbReference type="EMBL" id="KAB8073402.1"/>
    </source>
</evidence>
<dbReference type="AlphaFoldDB" id="A0A5N5X251"/>
<dbReference type="Proteomes" id="UP000326565">
    <property type="component" value="Unassembled WGS sequence"/>
</dbReference>
<gene>
    <name evidence="2" type="ORF">BDV29DRAFT_157587</name>
</gene>
<proteinExistence type="predicted"/>
<dbReference type="EMBL" id="ML732227">
    <property type="protein sequence ID" value="KAB8073402.1"/>
    <property type="molecule type" value="Genomic_DNA"/>
</dbReference>
<organism evidence="2 3">
    <name type="scientific">Aspergillus leporis</name>
    <dbReference type="NCBI Taxonomy" id="41062"/>
    <lineage>
        <taxon>Eukaryota</taxon>
        <taxon>Fungi</taxon>
        <taxon>Dikarya</taxon>
        <taxon>Ascomycota</taxon>
        <taxon>Pezizomycotina</taxon>
        <taxon>Eurotiomycetes</taxon>
        <taxon>Eurotiomycetidae</taxon>
        <taxon>Eurotiales</taxon>
        <taxon>Aspergillaceae</taxon>
        <taxon>Aspergillus</taxon>
        <taxon>Aspergillus subgen. Circumdati</taxon>
    </lineage>
</organism>
<reference evidence="2 3" key="1">
    <citation type="submission" date="2019-04" db="EMBL/GenBank/DDBJ databases">
        <title>Friends and foes A comparative genomics study of 23 Aspergillus species from section Flavi.</title>
        <authorList>
            <consortium name="DOE Joint Genome Institute"/>
            <person name="Kjaerbolling I."/>
            <person name="Vesth T."/>
            <person name="Frisvad J.C."/>
            <person name="Nybo J.L."/>
            <person name="Theobald S."/>
            <person name="Kildgaard S."/>
            <person name="Isbrandt T."/>
            <person name="Kuo A."/>
            <person name="Sato A."/>
            <person name="Lyhne E.K."/>
            <person name="Kogle M.E."/>
            <person name="Wiebenga A."/>
            <person name="Kun R.S."/>
            <person name="Lubbers R.J."/>
            <person name="Makela M.R."/>
            <person name="Barry K."/>
            <person name="Chovatia M."/>
            <person name="Clum A."/>
            <person name="Daum C."/>
            <person name="Haridas S."/>
            <person name="He G."/>
            <person name="LaButti K."/>
            <person name="Lipzen A."/>
            <person name="Mondo S."/>
            <person name="Riley R."/>
            <person name="Salamov A."/>
            <person name="Simmons B.A."/>
            <person name="Magnuson J.K."/>
            <person name="Henrissat B."/>
            <person name="Mortensen U.H."/>
            <person name="Larsen T.O."/>
            <person name="Devries R.P."/>
            <person name="Grigoriev I.V."/>
            <person name="Machida M."/>
            <person name="Baker S.E."/>
            <person name="Andersen M.R."/>
        </authorList>
    </citation>
    <scope>NUCLEOTIDE SEQUENCE [LARGE SCALE GENOMIC DNA]</scope>
    <source>
        <strain evidence="2 3">CBS 151.66</strain>
    </source>
</reference>
<accession>A0A5N5X251</accession>
<dbReference type="OrthoDB" id="4526134at2759"/>
<name>A0A5N5X251_9EURO</name>
<protein>
    <recommendedName>
        <fullName evidence="4">Retrotransposon gag domain-containing protein</fullName>
    </recommendedName>
</protein>
<evidence type="ECO:0000256" key="1">
    <source>
        <dbReference type="SAM" id="MobiDB-lite"/>
    </source>
</evidence>
<evidence type="ECO:0000313" key="3">
    <source>
        <dbReference type="Proteomes" id="UP000326565"/>
    </source>
</evidence>
<feature type="region of interest" description="Disordered" evidence="1">
    <location>
        <begin position="1"/>
        <end position="30"/>
    </location>
</feature>
<keyword evidence="3" id="KW-1185">Reference proteome</keyword>